<feature type="compositionally biased region" description="Basic and acidic residues" evidence="4">
    <location>
        <begin position="964"/>
        <end position="973"/>
    </location>
</feature>
<evidence type="ECO:0000256" key="2">
    <source>
        <dbReference type="ARBA" id="ARBA00023043"/>
    </source>
</evidence>
<dbReference type="Proteomes" id="UP000593567">
    <property type="component" value="Unassembled WGS sequence"/>
</dbReference>
<keyword evidence="6" id="KW-1185">Reference proteome</keyword>
<dbReference type="PRINTS" id="PR01415">
    <property type="entry name" value="ANKYRIN"/>
</dbReference>
<feature type="compositionally biased region" description="Polar residues" evidence="4">
    <location>
        <begin position="1088"/>
        <end position="1103"/>
    </location>
</feature>
<feature type="repeat" description="ANK" evidence="3">
    <location>
        <begin position="485"/>
        <end position="517"/>
    </location>
</feature>
<dbReference type="PROSITE" id="PS50088">
    <property type="entry name" value="ANK_REPEAT"/>
    <property type="match status" value="12"/>
</dbReference>
<dbReference type="SUPFAM" id="SSF48403">
    <property type="entry name" value="Ankyrin repeat"/>
    <property type="match status" value="2"/>
</dbReference>
<evidence type="ECO:0000313" key="6">
    <source>
        <dbReference type="Proteomes" id="UP000593567"/>
    </source>
</evidence>
<feature type="repeat" description="ANK" evidence="3">
    <location>
        <begin position="386"/>
        <end position="418"/>
    </location>
</feature>
<feature type="repeat" description="ANK" evidence="3">
    <location>
        <begin position="452"/>
        <end position="484"/>
    </location>
</feature>
<name>A0A7J7KFH7_BUGNE</name>
<protein>
    <recommendedName>
        <fullName evidence="7">Ankyrin-3</fullName>
    </recommendedName>
</protein>
<dbReference type="InterPro" id="IPR036770">
    <property type="entry name" value="Ankyrin_rpt-contain_sf"/>
</dbReference>
<dbReference type="SMART" id="SM00248">
    <property type="entry name" value="ANK"/>
    <property type="match status" value="14"/>
</dbReference>
<dbReference type="Gene3D" id="1.25.40.20">
    <property type="entry name" value="Ankyrin repeat-containing domain"/>
    <property type="match status" value="4"/>
</dbReference>
<feature type="repeat" description="ANK" evidence="3">
    <location>
        <begin position="221"/>
        <end position="253"/>
    </location>
</feature>
<feature type="region of interest" description="Disordered" evidence="4">
    <location>
        <begin position="923"/>
        <end position="1181"/>
    </location>
</feature>
<evidence type="ECO:0000256" key="4">
    <source>
        <dbReference type="SAM" id="MobiDB-lite"/>
    </source>
</evidence>
<comment type="caution">
    <text evidence="5">The sequence shown here is derived from an EMBL/GenBank/DDBJ whole genome shotgun (WGS) entry which is preliminary data.</text>
</comment>
<feature type="compositionally biased region" description="Pro residues" evidence="4">
    <location>
        <begin position="2341"/>
        <end position="2350"/>
    </location>
</feature>
<evidence type="ECO:0000256" key="3">
    <source>
        <dbReference type="PROSITE-ProRule" id="PRU00023"/>
    </source>
</evidence>
<proteinExistence type="predicted"/>
<evidence type="ECO:0000256" key="1">
    <source>
        <dbReference type="ARBA" id="ARBA00022737"/>
    </source>
</evidence>
<feature type="compositionally biased region" description="Basic and acidic residues" evidence="4">
    <location>
        <begin position="2357"/>
        <end position="2367"/>
    </location>
</feature>
<dbReference type="PANTHER" id="PTHR24198">
    <property type="entry name" value="ANKYRIN REPEAT AND PROTEIN KINASE DOMAIN-CONTAINING PROTEIN"/>
    <property type="match status" value="1"/>
</dbReference>
<feature type="region of interest" description="Disordered" evidence="4">
    <location>
        <begin position="761"/>
        <end position="884"/>
    </location>
</feature>
<dbReference type="Pfam" id="PF13637">
    <property type="entry name" value="Ank_4"/>
    <property type="match status" value="1"/>
</dbReference>
<feature type="compositionally biased region" description="Polar residues" evidence="4">
    <location>
        <begin position="691"/>
        <end position="700"/>
    </location>
</feature>
<sequence>MVEGENTKSNINSSSTSDINISFLRAARSGDIEKVIDGLTRQGVDINCSNANGLNALHLAAKEGYVELVQELINRGAKVESATKKGNTALHVASLGGKLRVAKLLVEHGSPINAQSQLGFTPLYMAAQENKEDIVKFLLDHGADPSLTTEEGYTPLAVALQQKSEKAVTVLLEYGQGSKVKLPALHIAAKKDDVSAVKLLLRSETADQESMVELVNDTTKSGFTPLHIASHYGKHTVARLLIDMGADVNYKAKNAIAPMHVAAKWGQLSMIVLLVEKGAYINIQTRDGLTPLHCAARSGYVRVVDYLLENNADHSAKTRNGLSPLHMACQGDHADCARLILHAKANVNEVSVDYLTALHVTAHYGHVKTAKLLLDRLCDVNARALNGFTPLHIACKKNRIKVVELLLKFGALIEATTESGLTPLHVSSFMGNMSIVLTLLNNGADVDGRTMRGETPLHLASRSNQIDVIRILLRNKADVNAKARLGYTPLHQGAQQGHVLVVNILLKAGATPEAKTNNGVTALQIARRLGYVSLEQVLQGVTTVSASTENLHEDFKYSMVGPEKMEEHSISDSEEEQDADDVFSHQYPFLSSRDDYMQGAARSSYSFKNEPSSREQEAAMRTHNFDDSELYAEESYVEQLSPISKGSIRQFTPKARSRTSLNSAKGILAHSESLTSYAATPLVVAPRLSVSNTVTGSPTKNAAPWEIDSPSSPQPPSREQFALPSQQYDEILDPASPELSMQSGAFPSYSVESLDYPHAYQESHHHPQMSASARQAPVPRTRSQASISSISKISKSSPSPRKRGLPRDATPATPIKRGDGDSIASIEGIPYEEISISAMSPYQNIPSRQKPVDRISDQPSEQALPPKSYHSSPPRASKRSIKNIPQAMEVEEILPTVTADYQNLPLQSPGGAVSLNRGSAQDAVYGNCDVPTTDDTSTPSSHPLPSERSSTIDQSGASSFRPVASDRIRRNDSSIEPAEDQFSASAFHPVPSERSNAGDIGARYDADHVYTESTQPEPGTGQQSTSAPHPVSSECEDSIESKASQLLQPRPAQRLQPGNLTTELAEDTPFYCSYQPTSLRPAGVDVSHSPSLIPQDVSESVCQETDPKTRSAPFSPDSPAMDTSSLDTVPIAPSRSKVVESPPKSTGSGHQMPPSPSQRKYHKRREDTNSPDTRITPSLEVNETVDIDISAPVAAARMHHAAVTKQQNPVYQTESESLELVAEESAENPTPKGGKHVGHMGNFPGDFDDSLDRNDQFIEEQQLLSSNIPTHSIELAGDGQIDNLYETELWKTQLPDDSAPPDEKNDEPVGGVFIPPKGEDPGMYDIYTTPETVTASEAAPQYMEDSSSETGYVLTTSGEVIGPDGKVLHGADRKPIVLVHDKRSLYSLAADGTIYGPDHKPYTDAEGNIIRVKPSGNKIILEPSGKLTLDDKRNPLVVEAGTQLVTPMKDGRIKVNDKQVIDADTGKAAVLRHATPDVLVVVGPDMKTVNLVGKPVTVVGGSVLIAPGLQNYIVFANGRPVIGEDDEPVCVPAGSKLVYPNVDRTVTNSAGVIVTDDSTKPVRVVDKFCAAVILSPNQEVVTTAQGKIVRVPASSHFASAGDDGTLHGADKKKILGPDGKAIKVPPMQQVVVDKHGLPVLGADSKPILVLSGSTLLIPHSDGRLVKPDGSDVLVNGSNTKINPESAAYVVSPDFNLGKKKRALWKSVMDRDGQFVRVAPGSQVVTPGKDGKIKGLDGKRIHTADGKSVKVDGGKEPVIVVPGNKLLKNKDSKALRVPVGSQVVVPDSQGYVFSATGEPVLDKQGRQIQILPNVCKVILGPEDTPLTDKNGKIITVPGGSKLTIPGQEEAILGPDGKAITNEKGVPLGVDQGSSLLTVASDHFVYLPDGSKLTSADGKVFKHTPGAVIAVGPDYHPVIDKDGAVVVVPAGSVVIAPRQKYVLDNEGHPVADHKGRSITVDNDTIILQADDTGKIQLPDGSKLCDSVGRPIITAPEQEVLVDAESLQPILDARGQPVVTKPGVNIAQPGQLLYIVCPDKTVVEDDNSQPVWVTPGTRLLTGDSDGYATVGQAGKLLDKTQFPLKIPTGQEVVVGPDDKPVCYKNTQPVFVPEGSVIMAPGENFLRDVDGNPVKDSQGHPLTVKPGTQILEVADDGSVTGADNVPVTDKYGKPVVAAPRSLLLVSPAGQIVNSPRGRPVPVPRGSRITPVQHEVVVDSAGDPVLEENGLPLQVTPGTKIMEAGADGHLVLPDGQYASDVNGAVVLLPAGECALIGPDGKALVDPKGEVVRVPQGSSVHSSPAPPLQKVQRPEIIEEIIGQEVAETAQSANVGVRGAYSDKGSPTSPPPLPSTLPPVVKSQDGRRWEEHKVKPTDDLVLKAVNNSFDGMY</sequence>
<feature type="compositionally biased region" description="Polar residues" evidence="4">
    <location>
        <begin position="947"/>
        <end position="958"/>
    </location>
</feature>
<feature type="repeat" description="ANK" evidence="3">
    <location>
        <begin position="353"/>
        <end position="385"/>
    </location>
</feature>
<dbReference type="EMBL" id="VXIV02000640">
    <property type="protein sequence ID" value="KAF6036985.1"/>
    <property type="molecule type" value="Genomic_DNA"/>
</dbReference>
<feature type="region of interest" description="Disordered" evidence="4">
    <location>
        <begin position="691"/>
        <end position="725"/>
    </location>
</feature>
<dbReference type="Pfam" id="PF00023">
    <property type="entry name" value="Ank"/>
    <property type="match status" value="2"/>
</dbReference>
<evidence type="ECO:0008006" key="7">
    <source>
        <dbReference type="Google" id="ProtNLM"/>
    </source>
</evidence>
<keyword evidence="1" id="KW-0677">Repeat</keyword>
<feature type="compositionally biased region" description="Low complexity" evidence="4">
    <location>
        <begin position="1045"/>
        <end position="1057"/>
    </location>
</feature>
<feature type="repeat" description="ANK" evidence="3">
    <location>
        <begin position="320"/>
        <end position="352"/>
    </location>
</feature>
<feature type="region of interest" description="Disordered" evidence="4">
    <location>
        <begin position="2331"/>
        <end position="2367"/>
    </location>
</feature>
<feature type="repeat" description="ANK" evidence="3">
    <location>
        <begin position="85"/>
        <end position="117"/>
    </location>
</feature>
<feature type="region of interest" description="Disordered" evidence="4">
    <location>
        <begin position="1293"/>
        <end position="1326"/>
    </location>
</feature>
<organism evidence="5 6">
    <name type="scientific">Bugula neritina</name>
    <name type="common">Brown bryozoan</name>
    <name type="synonym">Sertularia neritina</name>
    <dbReference type="NCBI Taxonomy" id="10212"/>
    <lineage>
        <taxon>Eukaryota</taxon>
        <taxon>Metazoa</taxon>
        <taxon>Spiralia</taxon>
        <taxon>Lophotrochozoa</taxon>
        <taxon>Bryozoa</taxon>
        <taxon>Gymnolaemata</taxon>
        <taxon>Cheilostomatida</taxon>
        <taxon>Flustrina</taxon>
        <taxon>Buguloidea</taxon>
        <taxon>Bugulidae</taxon>
        <taxon>Bugula</taxon>
    </lineage>
</organism>
<feature type="repeat" description="ANK" evidence="3">
    <location>
        <begin position="52"/>
        <end position="84"/>
    </location>
</feature>
<dbReference type="InterPro" id="IPR002110">
    <property type="entry name" value="Ankyrin_rpt"/>
</dbReference>
<keyword evidence="2 3" id="KW-0040">ANK repeat</keyword>
<feature type="repeat" description="ANK" evidence="3">
    <location>
        <begin position="287"/>
        <end position="319"/>
    </location>
</feature>
<dbReference type="PANTHER" id="PTHR24198:SF165">
    <property type="entry name" value="ANKYRIN REPEAT-CONTAINING PROTEIN-RELATED"/>
    <property type="match status" value="1"/>
</dbReference>
<feature type="compositionally biased region" description="Polar residues" evidence="4">
    <location>
        <begin position="837"/>
        <end position="847"/>
    </location>
</feature>
<feature type="repeat" description="ANK" evidence="3">
    <location>
        <begin position="419"/>
        <end position="451"/>
    </location>
</feature>
<dbReference type="Pfam" id="PF12796">
    <property type="entry name" value="Ank_2"/>
    <property type="match status" value="4"/>
</dbReference>
<feature type="repeat" description="ANK" evidence="3">
    <location>
        <begin position="118"/>
        <end position="150"/>
    </location>
</feature>
<gene>
    <name evidence="5" type="ORF">EB796_004707</name>
</gene>
<accession>A0A7J7KFH7</accession>
<reference evidence="5" key="1">
    <citation type="submission" date="2020-06" db="EMBL/GenBank/DDBJ databases">
        <title>Draft genome of Bugula neritina, a colonial animal packing powerful symbionts and potential medicines.</title>
        <authorList>
            <person name="Rayko M."/>
        </authorList>
    </citation>
    <scope>NUCLEOTIDE SEQUENCE [LARGE SCALE GENOMIC DNA]</scope>
    <source>
        <strain evidence="5">Kwan_BN1</strain>
    </source>
</reference>
<feature type="repeat" description="ANK" evidence="3">
    <location>
        <begin position="254"/>
        <end position="286"/>
    </location>
</feature>
<feature type="compositionally biased region" description="Polar residues" evidence="4">
    <location>
        <begin position="1170"/>
        <end position="1181"/>
    </location>
</feature>
<feature type="compositionally biased region" description="Low complexity" evidence="4">
    <location>
        <begin position="931"/>
        <end position="946"/>
    </location>
</feature>
<feature type="compositionally biased region" description="Low complexity" evidence="4">
    <location>
        <begin position="786"/>
        <end position="799"/>
    </location>
</feature>
<dbReference type="PROSITE" id="PS50297">
    <property type="entry name" value="ANK_REP_REGION"/>
    <property type="match status" value="12"/>
</dbReference>
<dbReference type="OrthoDB" id="20872at2759"/>
<feature type="compositionally biased region" description="Polar residues" evidence="4">
    <location>
        <begin position="1011"/>
        <end position="1027"/>
    </location>
</feature>
<dbReference type="FunFam" id="1.25.40.20:FF:000095">
    <property type="entry name" value="Ankyrin 2, isoform J"/>
    <property type="match status" value="1"/>
</dbReference>
<evidence type="ECO:0000313" key="5">
    <source>
        <dbReference type="EMBL" id="KAF6036985.1"/>
    </source>
</evidence>